<dbReference type="EMBL" id="CM042884">
    <property type="protein sequence ID" value="KAI4370484.1"/>
    <property type="molecule type" value="Genomic_DNA"/>
</dbReference>
<comment type="caution">
    <text evidence="1">The sequence shown here is derived from an EMBL/GenBank/DDBJ whole genome shotgun (WGS) entry which is preliminary data.</text>
</comment>
<protein>
    <submittedName>
        <fullName evidence="1">Uncharacterized protein</fullName>
    </submittedName>
</protein>
<evidence type="ECO:0000313" key="1">
    <source>
        <dbReference type="EMBL" id="KAI4370484.1"/>
    </source>
</evidence>
<organism evidence="1 2">
    <name type="scientific">Melastoma candidum</name>
    <dbReference type="NCBI Taxonomy" id="119954"/>
    <lineage>
        <taxon>Eukaryota</taxon>
        <taxon>Viridiplantae</taxon>
        <taxon>Streptophyta</taxon>
        <taxon>Embryophyta</taxon>
        <taxon>Tracheophyta</taxon>
        <taxon>Spermatophyta</taxon>
        <taxon>Magnoliopsida</taxon>
        <taxon>eudicotyledons</taxon>
        <taxon>Gunneridae</taxon>
        <taxon>Pentapetalae</taxon>
        <taxon>rosids</taxon>
        <taxon>malvids</taxon>
        <taxon>Myrtales</taxon>
        <taxon>Melastomataceae</taxon>
        <taxon>Melastomatoideae</taxon>
        <taxon>Melastomateae</taxon>
        <taxon>Melastoma</taxon>
    </lineage>
</organism>
<proteinExistence type="predicted"/>
<accession>A0ACB9QV79</accession>
<gene>
    <name evidence="1" type="ORF">MLD38_018835</name>
</gene>
<reference evidence="2" key="1">
    <citation type="journal article" date="2023" name="Front. Plant Sci.">
        <title>Chromosomal-level genome assembly of Melastoma candidum provides insights into trichome evolution.</title>
        <authorList>
            <person name="Zhong Y."/>
            <person name="Wu W."/>
            <person name="Sun C."/>
            <person name="Zou P."/>
            <person name="Liu Y."/>
            <person name="Dai S."/>
            <person name="Zhou R."/>
        </authorList>
    </citation>
    <scope>NUCLEOTIDE SEQUENCE [LARGE SCALE GENOMIC DNA]</scope>
</reference>
<name>A0ACB9QV79_9MYRT</name>
<keyword evidence="2" id="KW-1185">Reference proteome</keyword>
<evidence type="ECO:0000313" key="2">
    <source>
        <dbReference type="Proteomes" id="UP001057402"/>
    </source>
</evidence>
<sequence length="759" mass="84686">MANGSLAPNVRFVTCPRCRVVLPESTDIPKYICGGCGVILQAKQQKNELKVTGPDQQKRDELPPDEINTVSEDKDLGGVRAPSSAENSVEFEEPRDQRVSVDDADFMPKEEMSVFTDDDQLGAHNCSNDEDNGERDKEPIGILSSTELESYGGSSPIDERNSENEASVEGSLVPLGKCGEETKRSDGQAHKMVETVSSSVIDGEEKPSEAINPTNATFSTGAYGDRFKRISPHAYDRGMSIKTTTSTEYVDPVSDFSGTLAETPRSLARSFRRYHNGDLPSFDAPEIHNLNGYGKEANSTLTQERLGQEKYRMNNNIQYPEMKCREPLSSSHGVGFVRAGARARAGIVEPPAPGSEGRYWRRSDRGELPLRIPANHLQQRSSYDYGVSLNRVPMYSRFNPCIRSSDVPTNTEHEKMKLLRMVHELEDQLKRTCDLEGIPGERMAFGSHLREKPGGVYYSRDRIDDDYLQMGLPAFSRRDGQDSRWHYRSQYPKRPFTAEIAGTSRQPNNYYYHPDDLRRSEPLPPPAAAHNGKLYGIRHDKGIYSPYSSCPSSPQHYMDYGSLPYGYGTRSNDEIYDREREYEKHREGKPMVQSRVMAAAGGAPWIICSHCNRLLQLPTDFLLLKKKCHRLRCGSCSVVLKFSLQNRRQLVPYVRRTEAPPPSEADEHRDSLRAYMPTLGSCPNGFVQAETVSYSDDIGMSYSTEGDPACLATPHGIGNESGSSPLHQLMGYSSVSQVFKGPKALRKGGTTTSSIVKRP</sequence>
<dbReference type="Proteomes" id="UP001057402">
    <property type="component" value="Chromosome 5"/>
</dbReference>